<dbReference type="Proteomes" id="UP001291309">
    <property type="component" value="Unassembled WGS sequence"/>
</dbReference>
<reference evidence="1 2" key="1">
    <citation type="submission" date="2023-12" db="EMBL/GenBank/DDBJ databases">
        <title>the genome sequence of Hyalangium sp. s54d21.</title>
        <authorList>
            <person name="Zhang X."/>
        </authorList>
    </citation>
    <scope>NUCLEOTIDE SEQUENCE [LARGE SCALE GENOMIC DNA]</scope>
    <source>
        <strain evidence="2">s54d21</strain>
    </source>
</reference>
<accession>A0ABU5HFG2</accession>
<dbReference type="SUPFAM" id="SSF160631">
    <property type="entry name" value="SMI1/KNR4-like"/>
    <property type="match status" value="1"/>
</dbReference>
<dbReference type="EMBL" id="JAXIVS010000018">
    <property type="protein sequence ID" value="MDY7232217.1"/>
    <property type="molecule type" value="Genomic_DNA"/>
</dbReference>
<organism evidence="1 2">
    <name type="scientific">Hyalangium rubrum</name>
    <dbReference type="NCBI Taxonomy" id="3103134"/>
    <lineage>
        <taxon>Bacteria</taxon>
        <taxon>Pseudomonadati</taxon>
        <taxon>Myxococcota</taxon>
        <taxon>Myxococcia</taxon>
        <taxon>Myxococcales</taxon>
        <taxon>Cystobacterineae</taxon>
        <taxon>Archangiaceae</taxon>
        <taxon>Hyalangium</taxon>
    </lineage>
</organism>
<evidence type="ECO:0000313" key="1">
    <source>
        <dbReference type="EMBL" id="MDY7232217.1"/>
    </source>
</evidence>
<sequence length="237" mass="26918">MIPTALSDDIREFIGFIERLSGGVPLLYVGATEEQIQRFVELVHRPLPPLYLRYLREFGRQTGGLRFADDAHQDIESLLEFYEDQVQQGEPEIPLNGVTIAVQSLSGARSLIYEQAQPEPIVVINWEKGVGEPIAQSFRNLLYRKGFSAFRLPNPPRYAILFNNQPGTLAEALSFGASLGFEPYWFNDAYGACAESEDAWFVCKQGQRRFVMYLDAHSAAHRDALKKKFVEKLELKE</sequence>
<protein>
    <recommendedName>
        <fullName evidence="3">SMI1/KNR4 family protein</fullName>
    </recommendedName>
</protein>
<evidence type="ECO:0000313" key="2">
    <source>
        <dbReference type="Proteomes" id="UP001291309"/>
    </source>
</evidence>
<dbReference type="InterPro" id="IPR037883">
    <property type="entry name" value="Knr4/Smi1-like_sf"/>
</dbReference>
<keyword evidence="2" id="KW-1185">Reference proteome</keyword>
<comment type="caution">
    <text evidence="1">The sequence shown here is derived from an EMBL/GenBank/DDBJ whole genome shotgun (WGS) entry which is preliminary data.</text>
</comment>
<dbReference type="RefSeq" id="WP_321550930.1">
    <property type="nucleotide sequence ID" value="NZ_JAXIVS010000018.1"/>
</dbReference>
<proteinExistence type="predicted"/>
<name>A0ABU5HFG2_9BACT</name>
<gene>
    <name evidence="1" type="ORF">SYV04_37860</name>
</gene>
<evidence type="ECO:0008006" key="3">
    <source>
        <dbReference type="Google" id="ProtNLM"/>
    </source>
</evidence>